<keyword evidence="2" id="KW-1185">Reference proteome</keyword>
<dbReference type="Proteomes" id="UP000295063">
    <property type="component" value="Unassembled WGS sequence"/>
</dbReference>
<reference evidence="1 2" key="1">
    <citation type="submission" date="2019-03" db="EMBL/GenBank/DDBJ databases">
        <title>Genomic Encyclopedia of Type Strains, Phase IV (KMG-IV): sequencing the most valuable type-strain genomes for metagenomic binning, comparative biology and taxonomic classification.</title>
        <authorList>
            <person name="Goeker M."/>
        </authorList>
    </citation>
    <scope>NUCLEOTIDE SEQUENCE [LARGE SCALE GENOMIC DNA]</scope>
    <source>
        <strain evidence="1 2">DSM 15969</strain>
    </source>
</reference>
<evidence type="ECO:0000313" key="2">
    <source>
        <dbReference type="Proteomes" id="UP000295063"/>
    </source>
</evidence>
<gene>
    <name evidence="1" type="ORF">EV210_102175</name>
</gene>
<organism evidence="1 2">
    <name type="scientific">Anaerospora hongkongensis</name>
    <dbReference type="NCBI Taxonomy" id="244830"/>
    <lineage>
        <taxon>Bacteria</taxon>
        <taxon>Bacillati</taxon>
        <taxon>Bacillota</taxon>
        <taxon>Negativicutes</taxon>
        <taxon>Selenomonadales</taxon>
        <taxon>Sporomusaceae</taxon>
        <taxon>Anaerospora</taxon>
    </lineage>
</organism>
<name>A0A4R1Q394_9FIRM</name>
<comment type="caution">
    <text evidence="1">The sequence shown here is derived from an EMBL/GenBank/DDBJ whole genome shotgun (WGS) entry which is preliminary data.</text>
</comment>
<proteinExistence type="predicted"/>
<dbReference type="OrthoDB" id="1681731at2"/>
<dbReference type="RefSeq" id="WP_132075510.1">
    <property type="nucleotide sequence ID" value="NZ_SLUI01000002.1"/>
</dbReference>
<accession>A0A4R1Q394</accession>
<protein>
    <submittedName>
        <fullName evidence="1">Uncharacterized protein</fullName>
    </submittedName>
</protein>
<evidence type="ECO:0000313" key="1">
    <source>
        <dbReference type="EMBL" id="TCL39265.1"/>
    </source>
</evidence>
<dbReference type="EMBL" id="SLUI01000002">
    <property type="protein sequence ID" value="TCL39265.1"/>
    <property type="molecule type" value="Genomic_DNA"/>
</dbReference>
<sequence length="251" mass="26383">MSTVIATFYNFGISPAAGRVRLITSSGSTPTVVSGSGVNLANTDPIAFYFNGGSSTGIRVLVVERAYDPVTFFQLPCEITVYDPSTWAVTVARTTYTYSDSAALLNVYSLTSPGGVNAGTLFGADYSAGRVFKFVHAKPSTVETLTLASDYYEFAATGSGANAFSVDTVFNTESSVNYIYAVAQQYTVSPAGSSDPADYTYYNSIIVKLTASNLAASPVDGPDATLAPNVFELQLYDSNLYVTALGGGAME</sequence>
<dbReference type="AlphaFoldDB" id="A0A4R1Q394"/>